<evidence type="ECO:0000313" key="7">
    <source>
        <dbReference type="EMBL" id="KIW13864.1"/>
    </source>
</evidence>
<evidence type="ECO:0000256" key="1">
    <source>
        <dbReference type="ARBA" id="ARBA00004141"/>
    </source>
</evidence>
<dbReference type="VEuPathDB" id="FungiDB:PV08_06644"/>
<dbReference type="OrthoDB" id="5430750at2759"/>
<dbReference type="Proteomes" id="UP000053328">
    <property type="component" value="Unassembled WGS sequence"/>
</dbReference>
<accession>A0A0D2BRI2</accession>
<sequence length="891" mass="101220">MSDNGIQQRRVRIKDPQGRMFHFPLELCDSYFALMRAVVIACQKDADGTVESFRIMDEKGDEITAEDWLAYCARQRGTFIDVWVRVLSTAPQLPDLDSGLSVVLRKRSRSMSGDESLHESATEQTDKLPDTPSNTADRRYLSTGSSNALILYDKKRPVAGDEERNKSLALAMSKAKSQHQAGVKLPPNRVPRFLLQPQVPTIMNFTFPDLKLEDIFYRHQPVVKRQSENSEREAANVEVDSRSDSQTSKDSGNAQKISEDGSDRRSNARSDERSDERSDGASDGSSDSFIVPRVPPFFLWPIDTVSGRRSAAQKRTSSHIDVADDAVDHARSGVREGREAAERNPLTKEQEKDLKTILKDVDIAFQKAKFDDLEYSRSRKFLAKLYKEDPGEPVDLKAIEDEYSKMSELHEPIPLSEVPSEGCSWQRALVEIMNRWEYIAISFYPEETDDKVHQKLTLSRARFFKDICALCEPQFYWSKITADGLAQYNEEGQTPVFINNSSQVVDARIPRSTVQSEKKCYECKLDGDDLAEFATPDAARAHLREKHFEPGTAPDAELDRYIVPANRVIDFIACADSHRLMLKMLDHLGAMAQLIADIREGVTSTGLFDSSTYRLPLSLVQAFRQFLAGTIYAAHVAFTARINYQDTPKNGRRVRRLIEPEQMDNIVIYGADVETSLSKAKNDLMLMSHAGDYSSSASYEAVGPAYVLLTLLRDLYERTNAKDGLNLLGMYKDHIGRLDFQVKHHPRRRLRKDIVHFREEIRTVQQIINEQSDMITQFCRTLRPASFKVTSPQRVEQHKLEEQALEHVQSLGRSNRQVYDRHTRKLKRLEQEVLEGVEIEQDDHGKAILVFTIVTVVFLPLSFATSFLGMNTSDIRSTNSTQWLFGPSPCR</sequence>
<organism evidence="7 8">
    <name type="scientific">Exophiala spinifera</name>
    <dbReference type="NCBI Taxonomy" id="91928"/>
    <lineage>
        <taxon>Eukaryota</taxon>
        <taxon>Fungi</taxon>
        <taxon>Dikarya</taxon>
        <taxon>Ascomycota</taxon>
        <taxon>Pezizomycotina</taxon>
        <taxon>Eurotiomycetes</taxon>
        <taxon>Chaetothyriomycetidae</taxon>
        <taxon>Chaetothyriales</taxon>
        <taxon>Herpotrichiellaceae</taxon>
        <taxon>Exophiala</taxon>
    </lineage>
</organism>
<protein>
    <submittedName>
        <fullName evidence="7">Uncharacterized protein</fullName>
    </submittedName>
</protein>
<dbReference type="InterPro" id="IPR002523">
    <property type="entry name" value="MgTranspt_CorA/ZnTranspt_ZntB"/>
</dbReference>
<proteinExistence type="predicted"/>
<dbReference type="Pfam" id="PF01544">
    <property type="entry name" value="CorA"/>
    <property type="match status" value="1"/>
</dbReference>
<evidence type="ECO:0000256" key="3">
    <source>
        <dbReference type="ARBA" id="ARBA00022989"/>
    </source>
</evidence>
<gene>
    <name evidence="7" type="ORF">PV08_06644</name>
</gene>
<dbReference type="EMBL" id="KN847496">
    <property type="protein sequence ID" value="KIW13864.1"/>
    <property type="molecule type" value="Genomic_DNA"/>
</dbReference>
<feature type="compositionally biased region" description="Basic and acidic residues" evidence="5">
    <location>
        <begin position="257"/>
        <end position="280"/>
    </location>
</feature>
<reference evidence="7 8" key="1">
    <citation type="submission" date="2015-01" db="EMBL/GenBank/DDBJ databases">
        <title>The Genome Sequence of Exophiala spinifera CBS89968.</title>
        <authorList>
            <consortium name="The Broad Institute Genomics Platform"/>
            <person name="Cuomo C."/>
            <person name="de Hoog S."/>
            <person name="Gorbushina A."/>
            <person name="Stielow B."/>
            <person name="Teixiera M."/>
            <person name="Abouelleil A."/>
            <person name="Chapman S.B."/>
            <person name="Priest M."/>
            <person name="Young S.K."/>
            <person name="Wortman J."/>
            <person name="Nusbaum C."/>
            <person name="Birren B."/>
        </authorList>
    </citation>
    <scope>NUCLEOTIDE SEQUENCE [LARGE SCALE GENOMIC DNA]</scope>
    <source>
        <strain evidence="7 8">CBS 89968</strain>
    </source>
</reference>
<evidence type="ECO:0000313" key="8">
    <source>
        <dbReference type="Proteomes" id="UP000053328"/>
    </source>
</evidence>
<comment type="subcellular location">
    <subcellularLocation>
        <location evidence="1">Membrane</location>
        <topology evidence="1">Multi-pass membrane protein</topology>
    </subcellularLocation>
</comment>
<feature type="region of interest" description="Disordered" evidence="5">
    <location>
        <begin position="224"/>
        <end position="289"/>
    </location>
</feature>
<keyword evidence="3 6" id="KW-1133">Transmembrane helix</keyword>
<evidence type="ECO:0000256" key="2">
    <source>
        <dbReference type="ARBA" id="ARBA00022692"/>
    </source>
</evidence>
<feature type="region of interest" description="Disordered" evidence="5">
    <location>
        <begin position="111"/>
        <end position="140"/>
    </location>
</feature>
<dbReference type="InterPro" id="IPR045863">
    <property type="entry name" value="CorA_TM1_TM2"/>
</dbReference>
<feature type="transmembrane region" description="Helical" evidence="6">
    <location>
        <begin position="847"/>
        <end position="868"/>
    </location>
</feature>
<name>A0A0D2BRI2_9EURO</name>
<keyword evidence="2 6" id="KW-0812">Transmembrane</keyword>
<keyword evidence="8" id="KW-1185">Reference proteome</keyword>
<evidence type="ECO:0000256" key="5">
    <source>
        <dbReference type="SAM" id="MobiDB-lite"/>
    </source>
</evidence>
<evidence type="ECO:0000256" key="4">
    <source>
        <dbReference type="ARBA" id="ARBA00023136"/>
    </source>
</evidence>
<dbReference type="GeneID" id="27333727"/>
<dbReference type="SUPFAM" id="SSF144083">
    <property type="entry name" value="Magnesium transport protein CorA, transmembrane region"/>
    <property type="match status" value="1"/>
</dbReference>
<dbReference type="Gene3D" id="1.20.58.340">
    <property type="entry name" value="Magnesium transport protein CorA, transmembrane region"/>
    <property type="match status" value="1"/>
</dbReference>
<dbReference type="RefSeq" id="XP_016234080.1">
    <property type="nucleotide sequence ID" value="XM_016380978.1"/>
</dbReference>
<feature type="compositionally biased region" description="Basic and acidic residues" evidence="5">
    <location>
        <begin position="225"/>
        <end position="243"/>
    </location>
</feature>
<dbReference type="GO" id="GO:0016020">
    <property type="term" value="C:membrane"/>
    <property type="evidence" value="ECO:0007669"/>
    <property type="project" value="UniProtKB-SubCell"/>
</dbReference>
<dbReference type="HOGENOM" id="CLU_324161_0_0_1"/>
<dbReference type="AlphaFoldDB" id="A0A0D2BRI2"/>
<evidence type="ECO:0000256" key="6">
    <source>
        <dbReference type="SAM" id="Phobius"/>
    </source>
</evidence>
<feature type="compositionally biased region" description="Polar residues" evidence="5">
    <location>
        <begin position="244"/>
        <end position="256"/>
    </location>
</feature>
<dbReference type="GO" id="GO:0046873">
    <property type="term" value="F:metal ion transmembrane transporter activity"/>
    <property type="evidence" value="ECO:0007669"/>
    <property type="project" value="InterPro"/>
</dbReference>
<keyword evidence="4 6" id="KW-0472">Membrane</keyword>
<dbReference type="STRING" id="91928.A0A0D2BRI2"/>
<feature type="compositionally biased region" description="Basic and acidic residues" evidence="5">
    <location>
        <begin position="115"/>
        <end position="129"/>
    </location>
</feature>